<feature type="chain" id="PRO_5016388698" evidence="2">
    <location>
        <begin position="20"/>
        <end position="84"/>
    </location>
</feature>
<sequence>MRLFITALAALALAGPAAALHEDGNSPGQIAKDNPDTVGDRNANGQANGGDYSPGFSASVGTDRDGDGRTNGKDYAPGQHDHDE</sequence>
<feature type="signal peptide" evidence="2">
    <location>
        <begin position="1"/>
        <end position="19"/>
    </location>
</feature>
<organism evidence="3 4">
    <name type="scientific">Silicimonas algicola</name>
    <dbReference type="NCBI Taxonomy" id="1826607"/>
    <lineage>
        <taxon>Bacteria</taxon>
        <taxon>Pseudomonadati</taxon>
        <taxon>Pseudomonadota</taxon>
        <taxon>Alphaproteobacteria</taxon>
        <taxon>Rhodobacterales</taxon>
        <taxon>Paracoccaceae</taxon>
    </lineage>
</organism>
<dbReference type="RefSeq" id="WP_109757604.1">
    <property type="nucleotide sequence ID" value="NZ_CP034588.1"/>
</dbReference>
<reference evidence="3 4" key="1">
    <citation type="submission" date="2018-05" db="EMBL/GenBank/DDBJ databases">
        <title>Genomic Encyclopedia of Type Strains, Phase IV (KMG-IV): sequencing the most valuable type-strain genomes for metagenomic binning, comparative biology and taxonomic classification.</title>
        <authorList>
            <person name="Goeker M."/>
        </authorList>
    </citation>
    <scope>NUCLEOTIDE SEQUENCE [LARGE SCALE GENOMIC DNA]</scope>
    <source>
        <strain evidence="3 4">DSM 103371</strain>
    </source>
</reference>
<evidence type="ECO:0000313" key="4">
    <source>
        <dbReference type="Proteomes" id="UP000245390"/>
    </source>
</evidence>
<accession>A0A316GH81</accession>
<comment type="caution">
    <text evidence="3">The sequence shown here is derived from an EMBL/GenBank/DDBJ whole genome shotgun (WGS) entry which is preliminary data.</text>
</comment>
<dbReference type="KEGG" id="salo:EF888_04260"/>
<dbReference type="OrthoDB" id="9943018at2"/>
<keyword evidence="4" id="KW-1185">Reference proteome</keyword>
<feature type="compositionally biased region" description="Basic and acidic residues" evidence="1">
    <location>
        <begin position="62"/>
        <end position="72"/>
    </location>
</feature>
<protein>
    <submittedName>
        <fullName evidence="3">Uncharacterized protein</fullName>
    </submittedName>
</protein>
<evidence type="ECO:0000313" key="3">
    <source>
        <dbReference type="EMBL" id="PWK58750.1"/>
    </source>
</evidence>
<dbReference type="AlphaFoldDB" id="A0A316GH81"/>
<feature type="region of interest" description="Disordered" evidence="1">
    <location>
        <begin position="19"/>
        <end position="84"/>
    </location>
</feature>
<evidence type="ECO:0000256" key="2">
    <source>
        <dbReference type="SAM" id="SignalP"/>
    </source>
</evidence>
<evidence type="ECO:0000256" key="1">
    <source>
        <dbReference type="SAM" id="MobiDB-lite"/>
    </source>
</evidence>
<proteinExistence type="predicted"/>
<gene>
    <name evidence="3" type="ORF">C8D95_101565</name>
</gene>
<dbReference type="EMBL" id="QGGV01000001">
    <property type="protein sequence ID" value="PWK58750.1"/>
    <property type="molecule type" value="Genomic_DNA"/>
</dbReference>
<name>A0A316GH81_9RHOB</name>
<dbReference type="Proteomes" id="UP000245390">
    <property type="component" value="Unassembled WGS sequence"/>
</dbReference>
<keyword evidence="2" id="KW-0732">Signal</keyword>